<evidence type="ECO:0000259" key="3">
    <source>
        <dbReference type="SMART" id="SM00278"/>
    </source>
</evidence>
<name>A0ABS6EFK7_9CLOT</name>
<dbReference type="InterPro" id="IPR051675">
    <property type="entry name" value="Endo/Exo/Phosphatase_dom_1"/>
</dbReference>
<reference evidence="4 5" key="1">
    <citation type="submission" date="2021-06" db="EMBL/GenBank/DDBJ databases">
        <authorList>
            <person name="Sun Q."/>
            <person name="Li D."/>
        </authorList>
    </citation>
    <scope>NUCLEOTIDE SEQUENCE [LARGE SCALE GENOMIC DNA]</scope>
    <source>
        <strain evidence="4 5">MSJ-11</strain>
    </source>
</reference>
<keyword evidence="5" id="KW-1185">Reference proteome</keyword>
<feature type="domain" description="Helix-hairpin-helix DNA-binding motif class 1" evidence="3">
    <location>
        <begin position="141"/>
        <end position="160"/>
    </location>
</feature>
<dbReference type="InterPro" id="IPR019554">
    <property type="entry name" value="Soluble_ligand-bd"/>
</dbReference>
<feature type="region of interest" description="Disordered" evidence="1">
    <location>
        <begin position="115"/>
        <end position="138"/>
    </location>
</feature>
<evidence type="ECO:0000256" key="1">
    <source>
        <dbReference type="SAM" id="MobiDB-lite"/>
    </source>
</evidence>
<comment type="caution">
    <text evidence="4">The sequence shown here is derived from an EMBL/GenBank/DDBJ whole genome shotgun (WGS) entry which is preliminary data.</text>
</comment>
<organism evidence="4 5">
    <name type="scientific">Clostridium mobile</name>
    <dbReference type="NCBI Taxonomy" id="2841512"/>
    <lineage>
        <taxon>Bacteria</taxon>
        <taxon>Bacillati</taxon>
        <taxon>Bacillota</taxon>
        <taxon>Clostridia</taxon>
        <taxon>Eubacteriales</taxon>
        <taxon>Clostridiaceae</taxon>
        <taxon>Clostridium</taxon>
    </lineage>
</organism>
<dbReference type="RefSeq" id="WP_216437913.1">
    <property type="nucleotide sequence ID" value="NZ_JAHLQF010000001.1"/>
</dbReference>
<dbReference type="EMBL" id="JAHLQF010000001">
    <property type="protein sequence ID" value="MBU5483547.1"/>
    <property type="molecule type" value="Genomic_DNA"/>
</dbReference>
<keyword evidence="2" id="KW-1133">Transmembrane helix</keyword>
<gene>
    <name evidence="4" type="ORF">KQI86_04345</name>
</gene>
<evidence type="ECO:0000313" key="5">
    <source>
        <dbReference type="Proteomes" id="UP000726170"/>
    </source>
</evidence>
<protein>
    <submittedName>
        <fullName evidence="4">Helix-hairpin-helix domain-containing protein</fullName>
    </submittedName>
</protein>
<feature type="compositionally biased region" description="Basic and acidic residues" evidence="1">
    <location>
        <begin position="128"/>
        <end position="138"/>
    </location>
</feature>
<evidence type="ECO:0000313" key="4">
    <source>
        <dbReference type="EMBL" id="MBU5483547.1"/>
    </source>
</evidence>
<evidence type="ECO:0000256" key="2">
    <source>
        <dbReference type="SAM" id="Phobius"/>
    </source>
</evidence>
<dbReference type="Proteomes" id="UP000726170">
    <property type="component" value="Unassembled WGS sequence"/>
</dbReference>
<feature type="transmembrane region" description="Helical" evidence="2">
    <location>
        <begin position="7"/>
        <end position="26"/>
    </location>
</feature>
<dbReference type="Pfam" id="PF10531">
    <property type="entry name" value="SLBB"/>
    <property type="match status" value="1"/>
</dbReference>
<proteinExistence type="predicted"/>
<dbReference type="NCBIfam" id="TIGR00426">
    <property type="entry name" value="competence protein ComEA helix-hairpin-helix repeat region"/>
    <property type="match status" value="1"/>
</dbReference>
<keyword evidence="2" id="KW-0812">Transmembrane</keyword>
<keyword evidence="2" id="KW-0472">Membrane</keyword>
<sequence length="194" mass="22313">MKNKKKIIGSTVILALFLFSMLIGYFRDNVYNEKTEDIFIENKIENKEESQESGITIYVNGEVTNPGVYKLKDDSRIEDAIKIAGGFTKNADKDKLNLAKKIRDEDYIFVYEKDDENGDGSKRSNSNNEEKKININDASKEELKSIPGIGEVTAQKIIEYREKNRGFNSIEEIKNIDRIGEKTFEKLKDKLDIR</sequence>
<dbReference type="PANTHER" id="PTHR21180">
    <property type="entry name" value="ENDONUCLEASE/EXONUCLEASE/PHOSPHATASE FAMILY DOMAIN-CONTAINING PROTEIN 1"/>
    <property type="match status" value="1"/>
</dbReference>
<feature type="domain" description="Helix-hairpin-helix DNA-binding motif class 1" evidence="3">
    <location>
        <begin position="171"/>
        <end position="190"/>
    </location>
</feature>
<accession>A0ABS6EFK7</accession>
<dbReference type="SMART" id="SM00278">
    <property type="entry name" value="HhH1"/>
    <property type="match status" value="2"/>
</dbReference>
<dbReference type="InterPro" id="IPR003583">
    <property type="entry name" value="Hlx-hairpin-Hlx_DNA-bd_motif"/>
</dbReference>
<dbReference type="Pfam" id="PF12836">
    <property type="entry name" value="HHH_3"/>
    <property type="match status" value="1"/>
</dbReference>
<dbReference type="InterPro" id="IPR004509">
    <property type="entry name" value="Competence_ComEA_HhH"/>
</dbReference>
<dbReference type="PANTHER" id="PTHR21180:SF32">
    <property type="entry name" value="ENDONUCLEASE_EXONUCLEASE_PHOSPHATASE FAMILY DOMAIN-CONTAINING PROTEIN 1"/>
    <property type="match status" value="1"/>
</dbReference>